<proteinExistence type="predicted"/>
<dbReference type="EMBL" id="JAYWIO010000002">
    <property type="protein sequence ID" value="KAK7282595.1"/>
    <property type="molecule type" value="Genomic_DNA"/>
</dbReference>
<keyword evidence="2" id="KW-1185">Reference proteome</keyword>
<evidence type="ECO:0000313" key="2">
    <source>
        <dbReference type="Proteomes" id="UP001372338"/>
    </source>
</evidence>
<organism evidence="1 2">
    <name type="scientific">Crotalaria pallida</name>
    <name type="common">Smooth rattlebox</name>
    <name type="synonym">Crotalaria striata</name>
    <dbReference type="NCBI Taxonomy" id="3830"/>
    <lineage>
        <taxon>Eukaryota</taxon>
        <taxon>Viridiplantae</taxon>
        <taxon>Streptophyta</taxon>
        <taxon>Embryophyta</taxon>
        <taxon>Tracheophyta</taxon>
        <taxon>Spermatophyta</taxon>
        <taxon>Magnoliopsida</taxon>
        <taxon>eudicotyledons</taxon>
        <taxon>Gunneridae</taxon>
        <taxon>Pentapetalae</taxon>
        <taxon>rosids</taxon>
        <taxon>fabids</taxon>
        <taxon>Fabales</taxon>
        <taxon>Fabaceae</taxon>
        <taxon>Papilionoideae</taxon>
        <taxon>50 kb inversion clade</taxon>
        <taxon>genistoids sensu lato</taxon>
        <taxon>core genistoids</taxon>
        <taxon>Crotalarieae</taxon>
        <taxon>Crotalaria</taxon>
    </lineage>
</organism>
<protein>
    <submittedName>
        <fullName evidence="1">Uncharacterized protein</fullName>
    </submittedName>
</protein>
<reference evidence="1 2" key="1">
    <citation type="submission" date="2024-01" db="EMBL/GenBank/DDBJ databases">
        <title>The genomes of 5 underutilized Papilionoideae crops provide insights into root nodulation and disease resistanc.</title>
        <authorList>
            <person name="Yuan L."/>
        </authorList>
    </citation>
    <scope>NUCLEOTIDE SEQUENCE [LARGE SCALE GENOMIC DNA]</scope>
    <source>
        <strain evidence="1">ZHUSHIDOU_FW_LH</strain>
        <tissue evidence="1">Leaf</tissue>
    </source>
</reference>
<dbReference type="AlphaFoldDB" id="A0AAN9IM66"/>
<sequence>MRLYLGWRGLARRKKRKRREQREKKRRDMMHIVFVHYLEVKTLMLSGLLQRWTQGQSLLFLAWNYWA</sequence>
<gene>
    <name evidence="1" type="ORF">RIF29_11504</name>
</gene>
<name>A0AAN9IM66_CROPI</name>
<evidence type="ECO:0000313" key="1">
    <source>
        <dbReference type="EMBL" id="KAK7282595.1"/>
    </source>
</evidence>
<dbReference type="Proteomes" id="UP001372338">
    <property type="component" value="Unassembled WGS sequence"/>
</dbReference>
<comment type="caution">
    <text evidence="1">The sequence shown here is derived from an EMBL/GenBank/DDBJ whole genome shotgun (WGS) entry which is preliminary data.</text>
</comment>
<accession>A0AAN9IM66</accession>